<feature type="transmembrane region" description="Helical" evidence="2">
    <location>
        <begin position="360"/>
        <end position="380"/>
    </location>
</feature>
<feature type="transmembrane region" description="Helical" evidence="2">
    <location>
        <begin position="109"/>
        <end position="127"/>
    </location>
</feature>
<evidence type="ECO:0000256" key="2">
    <source>
        <dbReference type="SAM" id="Phobius"/>
    </source>
</evidence>
<dbReference type="Proteomes" id="UP001550850">
    <property type="component" value="Unassembled WGS sequence"/>
</dbReference>
<accession>A0ABV2YH22</accession>
<feature type="transmembrane region" description="Helical" evidence="2">
    <location>
        <begin position="83"/>
        <end position="102"/>
    </location>
</feature>
<sequence length="506" mass="52709">MPQLVDARPALLWPAAAAAVFTAAQLVLVPGTGLGWDEIVYVTQVEGGGTPAAFFSAPRARGVSWLSAPVAALTGSAASPAALRVYLALLAGLGLLLALRVWRALLPPPVLGVAGLFFAGLWISLFYGPRAMPNLWCALGALAATGWFLRAVRRPGGTRDRRAPWCAAAAVAFVALMRPADGLWLALPLCAAALLVPAWRHRRLLPLLLAGGLALGALPWVVEAYTSYGGLLARLSRAGDIQGGMGLRFAVDDQIRSLVGRTLCRPCVGPWNHRWTAVWWFLLPPVTVAGTLVARRAGRQAASVLAAVVASSLAVTYLFTIDYAAPRFLLPAYALLAVPVAEAVVAATRAVGRTRGRRRLALGGGLALLLAGHLAVQLAVAAEVTERSRAQHRELTAVAAELRRLGVRPPCVIAGDQFVPVAYYAGCSSRQPVGGHDGSITVAGLLRLGHTRPLAVITVDGRRPPGFAGGWRPAELAGGHVAWLPPGGPAGPNRGHGPLAGSTVGP</sequence>
<proteinExistence type="predicted"/>
<feature type="transmembrane region" description="Helical" evidence="2">
    <location>
        <begin position="183"/>
        <end position="199"/>
    </location>
</feature>
<feature type="transmembrane region" description="Helical" evidence="2">
    <location>
        <begin position="327"/>
        <end position="348"/>
    </location>
</feature>
<dbReference type="RefSeq" id="WP_108954237.1">
    <property type="nucleotide sequence ID" value="NZ_BEVZ01000004.1"/>
</dbReference>
<keyword evidence="4" id="KW-1185">Reference proteome</keyword>
<evidence type="ECO:0008006" key="5">
    <source>
        <dbReference type="Google" id="ProtNLM"/>
    </source>
</evidence>
<name>A0ABV2YH22_9ACTN</name>
<evidence type="ECO:0000256" key="1">
    <source>
        <dbReference type="SAM" id="MobiDB-lite"/>
    </source>
</evidence>
<keyword evidence="2" id="KW-1133">Transmembrane helix</keyword>
<feature type="transmembrane region" description="Helical" evidence="2">
    <location>
        <begin position="204"/>
        <end position="222"/>
    </location>
</feature>
<evidence type="ECO:0000313" key="4">
    <source>
        <dbReference type="Proteomes" id="UP001550850"/>
    </source>
</evidence>
<comment type="caution">
    <text evidence="3">The sequence shown here is derived from an EMBL/GenBank/DDBJ whole genome shotgun (WGS) entry which is preliminary data.</text>
</comment>
<keyword evidence="2" id="KW-0812">Transmembrane</keyword>
<protein>
    <recommendedName>
        <fullName evidence="5">Integral membrane protein</fullName>
    </recommendedName>
</protein>
<feature type="transmembrane region" description="Helical" evidence="2">
    <location>
        <begin position="301"/>
        <end position="321"/>
    </location>
</feature>
<dbReference type="EMBL" id="JBEZUR010000015">
    <property type="protein sequence ID" value="MEU3555023.1"/>
    <property type="molecule type" value="Genomic_DNA"/>
</dbReference>
<feature type="transmembrane region" description="Helical" evidence="2">
    <location>
        <begin position="277"/>
        <end position="294"/>
    </location>
</feature>
<evidence type="ECO:0000313" key="3">
    <source>
        <dbReference type="EMBL" id="MEU3555023.1"/>
    </source>
</evidence>
<organism evidence="3 4">
    <name type="scientific">Streptomyces fragilis</name>
    <dbReference type="NCBI Taxonomy" id="67301"/>
    <lineage>
        <taxon>Bacteria</taxon>
        <taxon>Bacillati</taxon>
        <taxon>Actinomycetota</taxon>
        <taxon>Actinomycetes</taxon>
        <taxon>Kitasatosporales</taxon>
        <taxon>Streptomycetaceae</taxon>
        <taxon>Streptomyces</taxon>
    </lineage>
</organism>
<keyword evidence="2" id="KW-0472">Membrane</keyword>
<gene>
    <name evidence="3" type="ORF">AB0E65_12515</name>
</gene>
<feature type="region of interest" description="Disordered" evidence="1">
    <location>
        <begin position="485"/>
        <end position="506"/>
    </location>
</feature>
<reference evidence="3 4" key="1">
    <citation type="submission" date="2024-06" db="EMBL/GenBank/DDBJ databases">
        <title>The Natural Products Discovery Center: Release of the First 8490 Sequenced Strains for Exploring Actinobacteria Biosynthetic Diversity.</title>
        <authorList>
            <person name="Kalkreuter E."/>
            <person name="Kautsar S.A."/>
            <person name="Yang D."/>
            <person name="Bader C.D."/>
            <person name="Teijaro C.N."/>
            <person name="Fluegel L."/>
            <person name="Davis C.M."/>
            <person name="Simpson J.R."/>
            <person name="Lauterbach L."/>
            <person name="Steele A.D."/>
            <person name="Gui C."/>
            <person name="Meng S."/>
            <person name="Li G."/>
            <person name="Viehrig K."/>
            <person name="Ye F."/>
            <person name="Su P."/>
            <person name="Kiefer A.F."/>
            <person name="Nichols A."/>
            <person name="Cepeda A.J."/>
            <person name="Yan W."/>
            <person name="Fan B."/>
            <person name="Jiang Y."/>
            <person name="Adhikari A."/>
            <person name="Zheng C.-J."/>
            <person name="Schuster L."/>
            <person name="Cowan T.M."/>
            <person name="Smanski M.J."/>
            <person name="Chevrette M.G."/>
            <person name="De Carvalho L.P.S."/>
            <person name="Shen B."/>
        </authorList>
    </citation>
    <scope>NUCLEOTIDE SEQUENCE [LARGE SCALE GENOMIC DNA]</scope>
    <source>
        <strain evidence="3 4">NPDC038104</strain>
    </source>
</reference>